<sequence length="53" mass="5737">MPRGIESPASDPAIGDTVARLCAKSSDRIPKWVLPVVRQRLAENGAHPTEGRE</sequence>
<accession>A0ABW6QPT5</accession>
<protein>
    <submittedName>
        <fullName evidence="1">Uncharacterized protein</fullName>
    </submittedName>
</protein>
<dbReference type="RefSeq" id="WP_387717562.1">
    <property type="nucleotide sequence ID" value="NZ_JBIAPI010000002.1"/>
</dbReference>
<evidence type="ECO:0000313" key="1">
    <source>
        <dbReference type="EMBL" id="MFF3223247.1"/>
    </source>
</evidence>
<dbReference type="EMBL" id="JBIAPI010000002">
    <property type="protein sequence ID" value="MFF3223247.1"/>
    <property type="molecule type" value="Genomic_DNA"/>
</dbReference>
<comment type="caution">
    <text evidence="1">The sequence shown here is derived from an EMBL/GenBank/DDBJ whole genome shotgun (WGS) entry which is preliminary data.</text>
</comment>
<organism evidence="1 2">
    <name type="scientific">Nocardia suismassiliense</name>
    <dbReference type="NCBI Taxonomy" id="2077092"/>
    <lineage>
        <taxon>Bacteria</taxon>
        <taxon>Bacillati</taxon>
        <taxon>Actinomycetota</taxon>
        <taxon>Actinomycetes</taxon>
        <taxon>Mycobacteriales</taxon>
        <taxon>Nocardiaceae</taxon>
        <taxon>Nocardia</taxon>
    </lineage>
</organism>
<keyword evidence="2" id="KW-1185">Reference proteome</keyword>
<gene>
    <name evidence="1" type="ORF">ACFYV7_10675</name>
</gene>
<reference evidence="1 2" key="1">
    <citation type="submission" date="2024-10" db="EMBL/GenBank/DDBJ databases">
        <title>The Natural Products Discovery Center: Release of the First 8490 Sequenced Strains for Exploring Actinobacteria Biosynthetic Diversity.</title>
        <authorList>
            <person name="Kalkreuter E."/>
            <person name="Kautsar S.A."/>
            <person name="Yang D."/>
            <person name="Bader C.D."/>
            <person name="Teijaro C.N."/>
            <person name="Fluegel L."/>
            <person name="Davis C.M."/>
            <person name="Simpson J.R."/>
            <person name="Lauterbach L."/>
            <person name="Steele A.D."/>
            <person name="Gui C."/>
            <person name="Meng S."/>
            <person name="Li G."/>
            <person name="Viehrig K."/>
            <person name="Ye F."/>
            <person name="Su P."/>
            <person name="Kiefer A.F."/>
            <person name="Nichols A."/>
            <person name="Cepeda A.J."/>
            <person name="Yan W."/>
            <person name="Fan B."/>
            <person name="Jiang Y."/>
            <person name="Adhikari A."/>
            <person name="Zheng C.-J."/>
            <person name="Schuster L."/>
            <person name="Cowan T.M."/>
            <person name="Smanski M.J."/>
            <person name="Chevrette M.G."/>
            <person name="De Carvalho L.P.S."/>
            <person name="Shen B."/>
        </authorList>
    </citation>
    <scope>NUCLEOTIDE SEQUENCE [LARGE SCALE GENOMIC DNA]</scope>
    <source>
        <strain evidence="1 2">NPDC003040</strain>
    </source>
</reference>
<dbReference type="Proteomes" id="UP001601948">
    <property type="component" value="Unassembled WGS sequence"/>
</dbReference>
<name>A0ABW6QPT5_9NOCA</name>
<proteinExistence type="predicted"/>
<evidence type="ECO:0000313" key="2">
    <source>
        <dbReference type="Proteomes" id="UP001601948"/>
    </source>
</evidence>